<reference evidence="1" key="1">
    <citation type="submission" date="2016-08" db="EMBL/GenBank/DDBJ databases">
        <authorList>
            <person name="Seilhamer J.J."/>
        </authorList>
    </citation>
    <scope>NUCLEOTIDE SEQUENCE</scope>
    <source>
        <strain evidence="1">86-1</strain>
    </source>
</reference>
<gene>
    <name evidence="1" type="ORF">KL86DES1_20990</name>
</gene>
<dbReference type="EMBL" id="FMJC01000002">
    <property type="protein sequence ID" value="SCM73033.1"/>
    <property type="molecule type" value="Genomic_DNA"/>
</dbReference>
<evidence type="ECO:0000313" key="1">
    <source>
        <dbReference type="EMBL" id="SCM73033.1"/>
    </source>
</evidence>
<protein>
    <submittedName>
        <fullName evidence="1">Uncharacterized protein</fullName>
    </submittedName>
</protein>
<name>A0A212L641_9BACT</name>
<accession>A0A212L641</accession>
<proteinExistence type="predicted"/>
<organism evidence="1">
    <name type="scientific">uncultured Desulfovibrio sp</name>
    <dbReference type="NCBI Taxonomy" id="167968"/>
    <lineage>
        <taxon>Bacteria</taxon>
        <taxon>Pseudomonadati</taxon>
        <taxon>Thermodesulfobacteriota</taxon>
        <taxon>Desulfovibrionia</taxon>
        <taxon>Desulfovibrionales</taxon>
        <taxon>Desulfovibrionaceae</taxon>
        <taxon>Desulfovibrio</taxon>
        <taxon>environmental samples</taxon>
    </lineage>
</organism>
<dbReference type="AlphaFoldDB" id="A0A212L641"/>
<sequence length="27" mass="2982">MLHVLITNNPRFQEMAPKGLSVTLITG</sequence>